<protein>
    <submittedName>
        <fullName evidence="2">Uncharacterized protein</fullName>
    </submittedName>
</protein>
<evidence type="ECO:0000313" key="2">
    <source>
        <dbReference type="EnsemblPlants" id="EMT08334"/>
    </source>
</evidence>
<organism evidence="2">
    <name type="scientific">Aegilops tauschii</name>
    <name type="common">Tausch's goatgrass</name>
    <name type="synonym">Aegilops squarrosa</name>
    <dbReference type="NCBI Taxonomy" id="37682"/>
    <lineage>
        <taxon>Eukaryota</taxon>
        <taxon>Viridiplantae</taxon>
        <taxon>Streptophyta</taxon>
        <taxon>Embryophyta</taxon>
        <taxon>Tracheophyta</taxon>
        <taxon>Spermatophyta</taxon>
        <taxon>Magnoliopsida</taxon>
        <taxon>Liliopsida</taxon>
        <taxon>Poales</taxon>
        <taxon>Poaceae</taxon>
        <taxon>BOP clade</taxon>
        <taxon>Pooideae</taxon>
        <taxon>Triticodae</taxon>
        <taxon>Triticeae</taxon>
        <taxon>Triticinae</taxon>
        <taxon>Aegilops</taxon>
    </lineage>
</organism>
<sequence>MGVDPVTHQQLPPDQTSHHVNSTATALLPEALLSAAAGRVPPRALARAQLRQQLLQAIGSNNSTSGLIANLAAANTALKLNSSNSIVPNQMNYLQPGYLWNTSNFVEQHVVQQQRTDDTSLGTSSFSTAEPADQLCNTASSYDVPKGNNACLMTNGR</sequence>
<evidence type="ECO:0000256" key="1">
    <source>
        <dbReference type="SAM" id="MobiDB-lite"/>
    </source>
</evidence>
<reference evidence="2" key="1">
    <citation type="submission" date="2015-06" db="UniProtKB">
        <authorList>
            <consortium name="EnsemblPlants"/>
        </authorList>
    </citation>
    <scope>IDENTIFICATION</scope>
</reference>
<proteinExistence type="predicted"/>
<accession>M8BNK4</accession>
<feature type="region of interest" description="Disordered" evidence="1">
    <location>
        <begin position="1"/>
        <end position="20"/>
    </location>
</feature>
<dbReference type="EnsemblPlants" id="EMT08334">
    <property type="protein sequence ID" value="EMT08334"/>
    <property type="gene ID" value="F775_22868"/>
</dbReference>
<feature type="compositionally biased region" description="Polar residues" evidence="1">
    <location>
        <begin position="7"/>
        <end position="20"/>
    </location>
</feature>
<name>M8BNK4_AEGTA</name>
<dbReference type="AlphaFoldDB" id="M8BNK4"/>